<dbReference type="PANTHER" id="PTHR11782:SF121">
    <property type="entry name" value="NUCLEOSIDE-DIPHOSPHATASE MIG-23"/>
    <property type="match status" value="1"/>
</dbReference>
<feature type="transmembrane region" description="Helical" evidence="7">
    <location>
        <begin position="497"/>
        <end position="524"/>
    </location>
</feature>
<evidence type="ECO:0000313" key="9">
    <source>
        <dbReference type="Proteomes" id="UP001140217"/>
    </source>
</evidence>
<dbReference type="Gene3D" id="3.30.420.150">
    <property type="entry name" value="Exopolyphosphatase. Domain 2"/>
    <property type="match status" value="1"/>
</dbReference>
<evidence type="ECO:0000256" key="5">
    <source>
        <dbReference type="RuleBase" id="RU003833"/>
    </source>
</evidence>
<reference evidence="8" key="1">
    <citation type="submission" date="2022-07" db="EMBL/GenBank/DDBJ databases">
        <title>Phylogenomic reconstructions and comparative analyses of Kickxellomycotina fungi.</title>
        <authorList>
            <person name="Reynolds N.K."/>
            <person name="Stajich J.E."/>
            <person name="Barry K."/>
            <person name="Grigoriev I.V."/>
            <person name="Crous P."/>
            <person name="Smith M.E."/>
        </authorList>
    </citation>
    <scope>NUCLEOTIDE SEQUENCE</scope>
    <source>
        <strain evidence="8">NBRC 105414</strain>
    </source>
</reference>
<evidence type="ECO:0000256" key="4">
    <source>
        <dbReference type="PIRSR" id="PIRSR600407-2"/>
    </source>
</evidence>
<feature type="compositionally biased region" description="Polar residues" evidence="6">
    <location>
        <begin position="623"/>
        <end position="632"/>
    </location>
</feature>
<evidence type="ECO:0000256" key="6">
    <source>
        <dbReference type="SAM" id="MobiDB-lite"/>
    </source>
</evidence>
<dbReference type="PROSITE" id="PS01238">
    <property type="entry name" value="GDA1_CD39_NTPASE"/>
    <property type="match status" value="1"/>
</dbReference>
<keyword evidence="7" id="KW-0812">Transmembrane</keyword>
<dbReference type="AlphaFoldDB" id="A0A9W8HMJ4"/>
<keyword evidence="4" id="KW-0547">Nucleotide-binding</keyword>
<evidence type="ECO:0000256" key="1">
    <source>
        <dbReference type="ARBA" id="ARBA00009283"/>
    </source>
</evidence>
<dbReference type="GO" id="GO:0005794">
    <property type="term" value="C:Golgi apparatus"/>
    <property type="evidence" value="ECO:0007669"/>
    <property type="project" value="TreeGrafter"/>
</dbReference>
<keyword evidence="2 5" id="KW-0378">Hydrolase</keyword>
<evidence type="ECO:0000256" key="7">
    <source>
        <dbReference type="SAM" id="Phobius"/>
    </source>
</evidence>
<gene>
    <name evidence="8" type="primary">YND1</name>
    <name evidence="8" type="ORF">H4R18_000456</name>
</gene>
<protein>
    <submittedName>
        <fullName evidence="8">Golgi apyrase</fullName>
        <ecNumber evidence="8">3.6.1.5</ecNumber>
    </submittedName>
</protein>
<evidence type="ECO:0000256" key="3">
    <source>
        <dbReference type="PIRSR" id="PIRSR600407-1"/>
    </source>
</evidence>
<feature type="compositionally biased region" description="Polar residues" evidence="6">
    <location>
        <begin position="576"/>
        <end position="590"/>
    </location>
</feature>
<dbReference type="Pfam" id="PF01150">
    <property type="entry name" value="GDA1_CD39"/>
    <property type="match status" value="1"/>
</dbReference>
<dbReference type="GO" id="GO:0004382">
    <property type="term" value="F:GDP phosphatase activity"/>
    <property type="evidence" value="ECO:0007669"/>
    <property type="project" value="TreeGrafter"/>
</dbReference>
<dbReference type="GO" id="GO:0016020">
    <property type="term" value="C:membrane"/>
    <property type="evidence" value="ECO:0007669"/>
    <property type="project" value="TreeGrafter"/>
</dbReference>
<feature type="region of interest" description="Disordered" evidence="6">
    <location>
        <begin position="551"/>
        <end position="641"/>
    </location>
</feature>
<sequence length="641" mass="68213">MAEARRPEAQRQWRRRRRQVGALAAAAVLSLCAVSGFYYAVRQDRPLPGGPAAPPGPRRYGVVVDAGSSGSRAMVYAWDDPREQPGSGLPAIGRAGEQWAYRTDSGISSFAGRAHAVGAEHIGPLLDFAQERIPPDQVPHTPVYLLATAGMRLLAPPVQRQILDAACAYARAHYRFWLPDCAESFRVVAGELEGLYGWVAVNYLLGGFGPGRRTHGFLDMGGASAQIAFEPAPGAADARDLAQVTLRTLDGRDRSFGVFVATFLGHGTNEARRRYVDQIRAAAAAAAATAAAAVDDPCLARGLEEREEAPGGVLRGTGSFAGCVAATEPLLNNTACAVEPCLFAGVHAPEIDFAAQRFVGVSEYWYASHDYLGLGGVWDADRFEARAAQFCQQPWSEARRLADGDSAAVHRVQMQCFKAAWLVNVLHRGFGLPRRLEPPFESVSHVGDLEASWTLGALLLKVAATIAPGDPAAAATTRPGIVLPGRPPRASAIRRLLALWTLLPAAARGGVVLALVFAMCLLAAAAATRPRAFRPLAGPRTSAFPLASLSPRAEEEGRPEQQQQQQQQQQFLGSGLVQSPSAMTPSSPLTSAIPAAPHTPLSAGSAEHRALSAILTEDERPISRTSSVQNLPMLSRRRGPA</sequence>
<feature type="transmembrane region" description="Helical" evidence="7">
    <location>
        <begin position="20"/>
        <end position="41"/>
    </location>
</feature>
<dbReference type="Proteomes" id="UP001140217">
    <property type="component" value="Unassembled WGS sequence"/>
</dbReference>
<keyword evidence="7" id="KW-0472">Membrane</keyword>
<dbReference type="InterPro" id="IPR000407">
    <property type="entry name" value="GDA1_CD39_NTPase"/>
</dbReference>
<dbReference type="GO" id="GO:0004050">
    <property type="term" value="F:apyrase activity"/>
    <property type="evidence" value="ECO:0007669"/>
    <property type="project" value="UniProtKB-EC"/>
</dbReference>
<dbReference type="GO" id="GO:0045134">
    <property type="term" value="F:UDP phosphatase activity"/>
    <property type="evidence" value="ECO:0007669"/>
    <property type="project" value="TreeGrafter"/>
</dbReference>
<keyword evidence="9" id="KW-1185">Reference proteome</keyword>
<feature type="compositionally biased region" description="Low complexity" evidence="6">
    <location>
        <begin position="561"/>
        <end position="570"/>
    </location>
</feature>
<evidence type="ECO:0000313" key="8">
    <source>
        <dbReference type="EMBL" id="KAJ2785511.1"/>
    </source>
</evidence>
<dbReference type="GO" id="GO:0046036">
    <property type="term" value="P:CTP metabolic process"/>
    <property type="evidence" value="ECO:0007669"/>
    <property type="project" value="TreeGrafter"/>
</dbReference>
<dbReference type="EC" id="3.6.1.5" evidence="8"/>
<dbReference type="GO" id="GO:0006256">
    <property type="term" value="P:UDP catabolic process"/>
    <property type="evidence" value="ECO:0007669"/>
    <property type="project" value="TreeGrafter"/>
</dbReference>
<comment type="similarity">
    <text evidence="1 5">Belongs to the GDA1/CD39 NTPase family.</text>
</comment>
<keyword evidence="7" id="KW-1133">Transmembrane helix</keyword>
<proteinExistence type="inferred from homology"/>
<dbReference type="PANTHER" id="PTHR11782">
    <property type="entry name" value="ADENOSINE/GUANOSINE DIPHOSPHATASE"/>
    <property type="match status" value="1"/>
</dbReference>
<feature type="binding site" evidence="4">
    <location>
        <begin position="222"/>
        <end position="226"/>
    </location>
    <ligand>
        <name>ATP</name>
        <dbReference type="ChEBI" id="CHEBI:30616"/>
    </ligand>
</feature>
<comment type="caution">
    <text evidence="8">The sequence shown here is derived from an EMBL/GenBank/DDBJ whole genome shotgun (WGS) entry which is preliminary data.</text>
</comment>
<accession>A0A9W8HMJ4</accession>
<dbReference type="Gene3D" id="3.30.420.40">
    <property type="match status" value="1"/>
</dbReference>
<organism evidence="8 9">
    <name type="scientific">Coemansia javaensis</name>
    <dbReference type="NCBI Taxonomy" id="2761396"/>
    <lineage>
        <taxon>Eukaryota</taxon>
        <taxon>Fungi</taxon>
        <taxon>Fungi incertae sedis</taxon>
        <taxon>Zoopagomycota</taxon>
        <taxon>Kickxellomycotina</taxon>
        <taxon>Kickxellomycetes</taxon>
        <taxon>Kickxellales</taxon>
        <taxon>Kickxellaceae</taxon>
        <taxon>Coemansia</taxon>
    </lineage>
</organism>
<feature type="active site" description="Proton acceptor" evidence="3">
    <location>
        <position position="193"/>
    </location>
</feature>
<keyword evidence="4" id="KW-0067">ATP-binding</keyword>
<dbReference type="GO" id="GO:0005524">
    <property type="term" value="F:ATP binding"/>
    <property type="evidence" value="ECO:0007669"/>
    <property type="project" value="UniProtKB-KW"/>
</dbReference>
<evidence type="ECO:0000256" key="2">
    <source>
        <dbReference type="ARBA" id="ARBA00022801"/>
    </source>
</evidence>
<name>A0A9W8HMJ4_9FUNG</name>
<dbReference type="GO" id="GO:0017111">
    <property type="term" value="F:ribonucleoside triphosphate phosphatase activity"/>
    <property type="evidence" value="ECO:0007669"/>
    <property type="project" value="TreeGrafter"/>
</dbReference>
<dbReference type="OrthoDB" id="6372431at2759"/>
<dbReference type="EMBL" id="JANBUL010000010">
    <property type="protein sequence ID" value="KAJ2785511.1"/>
    <property type="molecule type" value="Genomic_DNA"/>
</dbReference>